<dbReference type="STRING" id="230819.A0A5C3LBG9"/>
<evidence type="ECO:0000256" key="1">
    <source>
        <dbReference type="ARBA" id="ARBA00002791"/>
    </source>
</evidence>
<accession>A0A5C3LBG9</accession>
<organism evidence="11 12">
    <name type="scientific">Coprinopsis marcescibilis</name>
    <name type="common">Agaric fungus</name>
    <name type="synonym">Psathyrella marcescibilis</name>
    <dbReference type="NCBI Taxonomy" id="230819"/>
    <lineage>
        <taxon>Eukaryota</taxon>
        <taxon>Fungi</taxon>
        <taxon>Dikarya</taxon>
        <taxon>Basidiomycota</taxon>
        <taxon>Agaricomycotina</taxon>
        <taxon>Agaricomycetes</taxon>
        <taxon>Agaricomycetidae</taxon>
        <taxon>Agaricales</taxon>
        <taxon>Agaricineae</taxon>
        <taxon>Psathyrellaceae</taxon>
        <taxon>Coprinopsis</taxon>
    </lineage>
</organism>
<dbReference type="Pfam" id="PF04756">
    <property type="entry name" value="OST3_OST6"/>
    <property type="match status" value="1"/>
</dbReference>
<dbReference type="AlphaFoldDB" id="A0A5C3LBG9"/>
<feature type="transmembrane region" description="Helical" evidence="9">
    <location>
        <begin position="202"/>
        <end position="221"/>
    </location>
</feature>
<evidence type="ECO:0000256" key="6">
    <source>
        <dbReference type="ARBA" id="ARBA00022824"/>
    </source>
</evidence>
<evidence type="ECO:0000256" key="5">
    <source>
        <dbReference type="ARBA" id="ARBA00022729"/>
    </source>
</evidence>
<dbReference type="SUPFAM" id="SSF52833">
    <property type="entry name" value="Thioredoxin-like"/>
    <property type="match status" value="1"/>
</dbReference>
<comment type="subcellular location">
    <subcellularLocation>
        <location evidence="2">Endoplasmic reticulum membrane</location>
        <topology evidence="2">Multi-pass membrane protein</topology>
    </subcellularLocation>
</comment>
<keyword evidence="5 10" id="KW-0732">Signal</keyword>
<evidence type="ECO:0000256" key="9">
    <source>
        <dbReference type="SAM" id="Phobius"/>
    </source>
</evidence>
<evidence type="ECO:0000256" key="10">
    <source>
        <dbReference type="SAM" id="SignalP"/>
    </source>
</evidence>
<protein>
    <submittedName>
        <fullName evidence="11">Dolichyl-diphosphooligosaccharide-protein glycotransferase</fullName>
    </submittedName>
</protein>
<reference evidence="11 12" key="1">
    <citation type="journal article" date="2019" name="Nat. Ecol. Evol.">
        <title>Megaphylogeny resolves global patterns of mushroom evolution.</title>
        <authorList>
            <person name="Varga T."/>
            <person name="Krizsan K."/>
            <person name="Foldi C."/>
            <person name="Dima B."/>
            <person name="Sanchez-Garcia M."/>
            <person name="Sanchez-Ramirez S."/>
            <person name="Szollosi G.J."/>
            <person name="Szarkandi J.G."/>
            <person name="Papp V."/>
            <person name="Albert L."/>
            <person name="Andreopoulos W."/>
            <person name="Angelini C."/>
            <person name="Antonin V."/>
            <person name="Barry K.W."/>
            <person name="Bougher N.L."/>
            <person name="Buchanan P."/>
            <person name="Buyck B."/>
            <person name="Bense V."/>
            <person name="Catcheside P."/>
            <person name="Chovatia M."/>
            <person name="Cooper J."/>
            <person name="Damon W."/>
            <person name="Desjardin D."/>
            <person name="Finy P."/>
            <person name="Geml J."/>
            <person name="Haridas S."/>
            <person name="Hughes K."/>
            <person name="Justo A."/>
            <person name="Karasinski D."/>
            <person name="Kautmanova I."/>
            <person name="Kiss B."/>
            <person name="Kocsube S."/>
            <person name="Kotiranta H."/>
            <person name="LaButti K.M."/>
            <person name="Lechner B.E."/>
            <person name="Liimatainen K."/>
            <person name="Lipzen A."/>
            <person name="Lukacs Z."/>
            <person name="Mihaltcheva S."/>
            <person name="Morgado L.N."/>
            <person name="Niskanen T."/>
            <person name="Noordeloos M.E."/>
            <person name="Ohm R.A."/>
            <person name="Ortiz-Santana B."/>
            <person name="Ovrebo C."/>
            <person name="Racz N."/>
            <person name="Riley R."/>
            <person name="Savchenko A."/>
            <person name="Shiryaev A."/>
            <person name="Soop K."/>
            <person name="Spirin V."/>
            <person name="Szebenyi C."/>
            <person name="Tomsovsky M."/>
            <person name="Tulloss R.E."/>
            <person name="Uehling J."/>
            <person name="Grigoriev I.V."/>
            <person name="Vagvolgyi C."/>
            <person name="Papp T."/>
            <person name="Martin F.M."/>
            <person name="Miettinen O."/>
            <person name="Hibbett D.S."/>
            <person name="Nagy L.G."/>
        </authorList>
    </citation>
    <scope>NUCLEOTIDE SEQUENCE [LARGE SCALE GENOMIC DNA]</scope>
    <source>
        <strain evidence="11 12">CBS 121175</strain>
    </source>
</reference>
<dbReference type="PANTHER" id="PTHR12692">
    <property type="entry name" value="DOLICHYL-DIPHOSPHOOLIGOSACCHARIDE--PROTEIN GLYCOSYLTRANSFERASE-RELATED"/>
    <property type="match status" value="1"/>
</dbReference>
<sequence>MKAFKYIVALAAVFVAAEKSPEQQLKELAAAGNGLIKLDSHLYDLLTSPKRTWSASIHFTALDKKRGCHPCTTFNPSWNEVAAAWNKVAAEPKGQHFFGTLDFDNAPNVFQKLSISTAPVVFNYPAASGPRKPSNGNTAPVKYDFSEGFDAAPLAEQLSRFTPVPIPYTKPIDWAKWATTGVAVLASALTLRYIAFIIYNRWVWAFGVVVTSLIMTSGYMFTRIRNSPYVARDGQWIAQGFSNQFGQEVQVVAFLYGLLATSFVMLTVVVPYQQSPTKQRMQIWIWTGVIVIIYSVLVSVFRVKNRGYPYKLFL</sequence>
<evidence type="ECO:0000256" key="7">
    <source>
        <dbReference type="ARBA" id="ARBA00022989"/>
    </source>
</evidence>
<keyword evidence="7 9" id="KW-1133">Transmembrane helix</keyword>
<dbReference type="InterPro" id="IPR036249">
    <property type="entry name" value="Thioredoxin-like_sf"/>
</dbReference>
<dbReference type="Gene3D" id="3.40.30.10">
    <property type="entry name" value="Glutaredoxin"/>
    <property type="match status" value="1"/>
</dbReference>
<dbReference type="PANTHER" id="PTHR12692:SF0">
    <property type="entry name" value="GH11935P"/>
    <property type="match status" value="1"/>
</dbReference>
<proteinExistence type="inferred from homology"/>
<evidence type="ECO:0000313" key="12">
    <source>
        <dbReference type="Proteomes" id="UP000307440"/>
    </source>
</evidence>
<comment type="function">
    <text evidence="1">Subunit of the oligosaccharyl transferase (OST) complex that catalyzes the initial transfer of a defined glycan (Glc(3)Man(9)GlcNAc(2) in eukaryotes) from the lipid carrier dolichol-pyrophosphate to an asparagine residue within an Asn-X-Ser/Thr consensus motif in nascent polypeptide chains, the first step in protein N-glycosylation. N-glycosylation occurs cotranslationally and the complex associates with the Sec61 complex at the channel-forming translocon complex that mediates protein translocation across the endoplasmic reticulum (ER). All subunits are required for a maximal enzyme activity.</text>
</comment>
<evidence type="ECO:0000256" key="3">
    <source>
        <dbReference type="ARBA" id="ARBA00009561"/>
    </source>
</evidence>
<evidence type="ECO:0000256" key="4">
    <source>
        <dbReference type="ARBA" id="ARBA00022692"/>
    </source>
</evidence>
<feature type="signal peptide" evidence="10">
    <location>
        <begin position="1"/>
        <end position="17"/>
    </location>
</feature>
<evidence type="ECO:0000256" key="8">
    <source>
        <dbReference type="ARBA" id="ARBA00023136"/>
    </source>
</evidence>
<dbReference type="Proteomes" id="UP000307440">
    <property type="component" value="Unassembled WGS sequence"/>
</dbReference>
<keyword evidence="12" id="KW-1185">Reference proteome</keyword>
<dbReference type="InterPro" id="IPR021149">
    <property type="entry name" value="OligosaccharylTrfase_OST3/OST6"/>
</dbReference>
<comment type="similarity">
    <text evidence="3">Belongs to the OST3/OST6 family.</text>
</comment>
<name>A0A5C3LBG9_COPMA</name>
<feature type="chain" id="PRO_5022947645" evidence="10">
    <location>
        <begin position="18"/>
        <end position="314"/>
    </location>
</feature>
<keyword evidence="11" id="KW-0808">Transferase</keyword>
<dbReference type="OrthoDB" id="67566at2759"/>
<evidence type="ECO:0000313" key="11">
    <source>
        <dbReference type="EMBL" id="TFK29952.1"/>
    </source>
</evidence>
<feature type="transmembrane region" description="Helical" evidence="9">
    <location>
        <begin position="283"/>
        <end position="303"/>
    </location>
</feature>
<evidence type="ECO:0000256" key="2">
    <source>
        <dbReference type="ARBA" id="ARBA00004477"/>
    </source>
</evidence>
<dbReference type="GO" id="GO:0016740">
    <property type="term" value="F:transferase activity"/>
    <property type="evidence" value="ECO:0007669"/>
    <property type="project" value="UniProtKB-KW"/>
</dbReference>
<feature type="transmembrane region" description="Helical" evidence="9">
    <location>
        <begin position="251"/>
        <end position="271"/>
    </location>
</feature>
<feature type="transmembrane region" description="Helical" evidence="9">
    <location>
        <begin position="174"/>
        <end position="195"/>
    </location>
</feature>
<gene>
    <name evidence="11" type="ORF">FA15DRAFT_630714</name>
</gene>
<dbReference type="EMBL" id="ML210147">
    <property type="protein sequence ID" value="TFK29952.1"/>
    <property type="molecule type" value="Genomic_DNA"/>
</dbReference>
<dbReference type="GO" id="GO:0008250">
    <property type="term" value="C:oligosaccharyltransferase complex"/>
    <property type="evidence" value="ECO:0007669"/>
    <property type="project" value="TreeGrafter"/>
</dbReference>
<keyword evidence="8 9" id="KW-0472">Membrane</keyword>
<dbReference type="GO" id="GO:0018279">
    <property type="term" value="P:protein N-linked glycosylation via asparagine"/>
    <property type="evidence" value="ECO:0007669"/>
    <property type="project" value="TreeGrafter"/>
</dbReference>
<keyword evidence="4 9" id="KW-0812">Transmembrane</keyword>
<keyword evidence="6" id="KW-0256">Endoplasmic reticulum</keyword>